<sequence>MSRSEKLPTKRIIDREEHQSRVEFAEMLEAIATKLKDEGAFTLVENGKETVISPSDSLKVEYSYEVKGDKHSFEIEFDWYTGEKETGSFTIK</sequence>
<protein>
    <submittedName>
        <fullName evidence="2">Amphi-Trp domain-containing protein</fullName>
    </submittedName>
</protein>
<accession>A0A3R9YEU0</accession>
<dbReference type="AlphaFoldDB" id="A0A3R9YEU0"/>
<dbReference type="RefSeq" id="WP_125942212.1">
    <property type="nucleotide sequence ID" value="NZ_PXZH01000001.1"/>
</dbReference>
<feature type="domain" description="Amphi-Trp" evidence="1">
    <location>
        <begin position="10"/>
        <end position="91"/>
    </location>
</feature>
<organism evidence="2 3">
    <name type="scientific">Vagococcus humatus</name>
    <dbReference type="NCBI Taxonomy" id="1889241"/>
    <lineage>
        <taxon>Bacteria</taxon>
        <taxon>Bacillati</taxon>
        <taxon>Bacillota</taxon>
        <taxon>Bacilli</taxon>
        <taxon>Lactobacillales</taxon>
        <taxon>Enterococcaceae</taxon>
        <taxon>Vagococcus</taxon>
    </lineage>
</organism>
<comment type="caution">
    <text evidence="2">The sequence shown here is derived from an EMBL/GenBank/DDBJ whole genome shotgun (WGS) entry which is preliminary data.</text>
</comment>
<dbReference type="InterPro" id="IPR027598">
    <property type="entry name" value="Amphi-Trp_dom"/>
</dbReference>
<evidence type="ECO:0000313" key="3">
    <source>
        <dbReference type="Proteomes" id="UP000277864"/>
    </source>
</evidence>
<evidence type="ECO:0000313" key="2">
    <source>
        <dbReference type="EMBL" id="RST89602.1"/>
    </source>
</evidence>
<dbReference type="EMBL" id="PXZH01000001">
    <property type="protein sequence ID" value="RST89602.1"/>
    <property type="molecule type" value="Genomic_DNA"/>
</dbReference>
<gene>
    <name evidence="2" type="ORF">C7P63_00545</name>
</gene>
<proteinExistence type="predicted"/>
<name>A0A3R9YEU0_9ENTE</name>
<keyword evidence="3" id="KW-1185">Reference proteome</keyword>
<dbReference type="OrthoDB" id="2942826at2"/>
<dbReference type="NCBIfam" id="TIGR04354">
    <property type="entry name" value="amphi-Trp"/>
    <property type="match status" value="1"/>
</dbReference>
<dbReference type="Pfam" id="PF20068">
    <property type="entry name" value="Amphi-Trp"/>
    <property type="match status" value="1"/>
</dbReference>
<dbReference type="Proteomes" id="UP000277864">
    <property type="component" value="Unassembled WGS sequence"/>
</dbReference>
<evidence type="ECO:0000259" key="1">
    <source>
        <dbReference type="Pfam" id="PF20068"/>
    </source>
</evidence>
<reference evidence="2 3" key="1">
    <citation type="submission" date="2018-03" db="EMBL/GenBank/DDBJ databases">
        <authorList>
            <person name="Gulvik C.A."/>
        </authorList>
    </citation>
    <scope>NUCLEOTIDE SEQUENCE [LARGE SCALE GENOMIC DNA]</scope>
    <source>
        <strain evidence="2 3">JCM 31581</strain>
    </source>
</reference>